<reference evidence="3" key="1">
    <citation type="submission" date="2017-10" db="EMBL/GenBank/DDBJ databases">
        <title>Whole genome sequencing of various Bordetella species.</title>
        <authorList>
            <person name="Weigand M.R."/>
            <person name="Loparev V."/>
            <person name="Peng Y."/>
            <person name="Bowden K.E."/>
            <person name="Tondella M.L."/>
            <person name="Williams M.M."/>
        </authorList>
    </citation>
    <scope>NUCLEOTIDE SEQUENCE [LARGE SCALE GENOMIC DNA]</scope>
    <source>
        <strain evidence="3">H720</strain>
    </source>
</reference>
<name>A0AAN1S0A0_9BORD</name>
<dbReference type="GeneID" id="92993822"/>
<evidence type="ECO:0000313" key="3">
    <source>
        <dbReference type="Proteomes" id="UP000282741"/>
    </source>
</evidence>
<feature type="region of interest" description="Disordered" evidence="1">
    <location>
        <begin position="1"/>
        <end position="88"/>
    </location>
</feature>
<dbReference type="AlphaFoldDB" id="A0AAN1S0A0"/>
<dbReference type="RefSeq" id="WP_032955924.1">
    <property type="nucleotide sequence ID" value="NZ_CP012077.1"/>
</dbReference>
<sequence>MPRHPAQPPVEPADPYGPGDSSDMPSERPAGETDAGTDAQGTGARPRAEPPYLAPDEDAPDIEPDREVDAAQAGLAHTRPDPARNGGG</sequence>
<organism evidence="2 3">
    <name type="scientific">Bordetella hinzii</name>
    <dbReference type="NCBI Taxonomy" id="103855"/>
    <lineage>
        <taxon>Bacteria</taxon>
        <taxon>Pseudomonadati</taxon>
        <taxon>Pseudomonadota</taxon>
        <taxon>Betaproteobacteria</taxon>
        <taxon>Burkholderiales</taxon>
        <taxon>Alcaligenaceae</taxon>
        <taxon>Bordetella</taxon>
    </lineage>
</organism>
<protein>
    <submittedName>
        <fullName evidence="2">MatE family transporter</fullName>
    </submittedName>
</protein>
<evidence type="ECO:0000256" key="1">
    <source>
        <dbReference type="SAM" id="MobiDB-lite"/>
    </source>
</evidence>
<accession>A0AAN1S0A0</accession>
<gene>
    <name evidence="2" type="ORF">CS347_18910</name>
</gene>
<dbReference type="Proteomes" id="UP000282741">
    <property type="component" value="Chromosome"/>
</dbReference>
<feature type="compositionally biased region" description="Pro residues" evidence="1">
    <location>
        <begin position="1"/>
        <end position="12"/>
    </location>
</feature>
<dbReference type="EMBL" id="CP024172">
    <property type="protein sequence ID" value="AZW18683.1"/>
    <property type="molecule type" value="Genomic_DNA"/>
</dbReference>
<proteinExistence type="predicted"/>
<evidence type="ECO:0000313" key="2">
    <source>
        <dbReference type="EMBL" id="AZW18683.1"/>
    </source>
</evidence>